<comment type="caution">
    <text evidence="6">The sequence shown here is derived from an EMBL/GenBank/DDBJ whole genome shotgun (WGS) entry which is preliminary data.</text>
</comment>
<proteinExistence type="inferred from homology"/>
<evidence type="ECO:0000313" key="7">
    <source>
        <dbReference type="Proteomes" id="UP001166674"/>
    </source>
</evidence>
<evidence type="ECO:0000313" key="6">
    <source>
        <dbReference type="EMBL" id="MBZ3878220.1"/>
    </source>
</evidence>
<dbReference type="AlphaFoldDB" id="A0AA41SYQ7"/>
<protein>
    <submittedName>
        <fullName evidence="6">Tropomyosin alpha-3 chain</fullName>
    </submittedName>
</protein>
<keyword evidence="3" id="KW-0514">Muscle protein</keyword>
<dbReference type="Gene3D" id="1.20.5.340">
    <property type="match status" value="1"/>
</dbReference>
<evidence type="ECO:0000256" key="4">
    <source>
        <dbReference type="ARBA" id="ARBA00023203"/>
    </source>
</evidence>
<dbReference type="EMBL" id="JAATJV010318500">
    <property type="protein sequence ID" value="MBZ3878220.1"/>
    <property type="molecule type" value="Genomic_DNA"/>
</dbReference>
<keyword evidence="2 5" id="KW-0175">Coiled coil</keyword>
<dbReference type="Pfam" id="PF00261">
    <property type="entry name" value="Tropomyosin"/>
    <property type="match status" value="1"/>
</dbReference>
<evidence type="ECO:0000256" key="3">
    <source>
        <dbReference type="ARBA" id="ARBA00023179"/>
    </source>
</evidence>
<reference evidence="6" key="1">
    <citation type="submission" date="2020-03" db="EMBL/GenBank/DDBJ databases">
        <title>Studies in the Genomics of Life Span.</title>
        <authorList>
            <person name="Glass D."/>
        </authorList>
    </citation>
    <scope>NUCLEOTIDE SEQUENCE</scope>
    <source>
        <strain evidence="6">SUZIE</strain>
        <tissue evidence="6">Muscle</tissue>
    </source>
</reference>
<keyword evidence="7" id="KW-1185">Reference proteome</keyword>
<dbReference type="SUPFAM" id="SSF57997">
    <property type="entry name" value="Tropomyosin"/>
    <property type="match status" value="1"/>
</dbReference>
<dbReference type="InterPro" id="IPR000533">
    <property type="entry name" value="Tropomyosin"/>
</dbReference>
<dbReference type="PANTHER" id="PTHR19269">
    <property type="entry name" value="TROPOMYOSIN"/>
    <property type="match status" value="1"/>
</dbReference>
<gene>
    <name evidence="6" type="ORF">SUZIE_146850</name>
</gene>
<comment type="similarity">
    <text evidence="1">Belongs to the tropomyosin family.</text>
</comment>
<dbReference type="Proteomes" id="UP001166674">
    <property type="component" value="Unassembled WGS sequence"/>
</dbReference>
<name>A0AA41SYQ7_SCICA</name>
<accession>A0AA41SYQ7</accession>
<feature type="coiled-coil region" evidence="5">
    <location>
        <begin position="7"/>
        <end position="62"/>
    </location>
</feature>
<organism evidence="6 7">
    <name type="scientific">Sciurus carolinensis</name>
    <name type="common">Eastern gray squirrel</name>
    <dbReference type="NCBI Taxonomy" id="30640"/>
    <lineage>
        <taxon>Eukaryota</taxon>
        <taxon>Metazoa</taxon>
        <taxon>Chordata</taxon>
        <taxon>Craniata</taxon>
        <taxon>Vertebrata</taxon>
        <taxon>Euteleostomi</taxon>
        <taxon>Mammalia</taxon>
        <taxon>Eutheria</taxon>
        <taxon>Euarchontoglires</taxon>
        <taxon>Glires</taxon>
        <taxon>Rodentia</taxon>
        <taxon>Sciuromorpha</taxon>
        <taxon>Sciuridae</taxon>
        <taxon>Sciurinae</taxon>
        <taxon>Sciurini</taxon>
        <taxon>Sciurus</taxon>
    </lineage>
</organism>
<sequence>MARITTVEAVKHKIQVLQQQADAAEERAERLQQEVEGERRAREQAEAEVASLNRRIQLVEEKLDRPCSGASSYCPAKAGGSRKSC</sequence>
<evidence type="ECO:0000256" key="1">
    <source>
        <dbReference type="ARBA" id="ARBA00009036"/>
    </source>
</evidence>
<evidence type="ECO:0000256" key="5">
    <source>
        <dbReference type="SAM" id="Coils"/>
    </source>
</evidence>
<keyword evidence="4" id="KW-0009">Actin-binding</keyword>
<evidence type="ECO:0000256" key="2">
    <source>
        <dbReference type="ARBA" id="ARBA00023054"/>
    </source>
</evidence>
<dbReference type="GO" id="GO:0003779">
    <property type="term" value="F:actin binding"/>
    <property type="evidence" value="ECO:0007669"/>
    <property type="project" value="UniProtKB-KW"/>
</dbReference>